<proteinExistence type="predicted"/>
<sequence>MEKLGDAALLVLPLLLPSAPFKVGRNVFRPSSLESRKAFIDIQPTGTNMVEYLTGATTEYPYVLVLGEDQQCSQAFVIISGTALEYPSLLGAIDRCFKTFFVFHVNYPKPCAHIWEFIQTVIFEIPGHESNAVKLPRAQLAVM</sequence>
<reference evidence="1" key="1">
    <citation type="submission" date="2016-05" db="EMBL/GenBank/DDBJ databases">
        <authorList>
            <person name="Lavstsen T."/>
            <person name="Jespersen J.S."/>
        </authorList>
    </citation>
    <scope>NUCLEOTIDE SEQUENCE</scope>
    <source>
        <tissue evidence="1">Brain</tissue>
    </source>
</reference>
<name>A0A1A7XTZ7_9TELE</name>
<accession>A0A1A7XTZ7</accession>
<evidence type="ECO:0000313" key="1">
    <source>
        <dbReference type="EMBL" id="SBP21493.1"/>
    </source>
</evidence>
<dbReference type="EMBL" id="HADW01020093">
    <property type="protein sequence ID" value="SBP21493.1"/>
    <property type="molecule type" value="Transcribed_RNA"/>
</dbReference>
<organism evidence="1">
    <name type="scientific">Iconisemion striatum</name>
    <dbReference type="NCBI Taxonomy" id="60296"/>
    <lineage>
        <taxon>Eukaryota</taxon>
        <taxon>Metazoa</taxon>
        <taxon>Chordata</taxon>
        <taxon>Craniata</taxon>
        <taxon>Vertebrata</taxon>
        <taxon>Euteleostomi</taxon>
        <taxon>Actinopterygii</taxon>
        <taxon>Neopterygii</taxon>
        <taxon>Teleostei</taxon>
        <taxon>Neoteleostei</taxon>
        <taxon>Acanthomorphata</taxon>
        <taxon>Ovalentaria</taxon>
        <taxon>Atherinomorphae</taxon>
        <taxon>Cyprinodontiformes</taxon>
        <taxon>Nothobranchiidae</taxon>
        <taxon>Iconisemion</taxon>
    </lineage>
</organism>
<dbReference type="AlphaFoldDB" id="A0A1A7XTZ7"/>
<reference evidence="1" key="2">
    <citation type="submission" date="2016-06" db="EMBL/GenBank/DDBJ databases">
        <title>The genome of a short-lived fish provides insights into sex chromosome evolution and the genetic control of aging.</title>
        <authorList>
            <person name="Reichwald K."/>
            <person name="Felder M."/>
            <person name="Petzold A."/>
            <person name="Koch P."/>
            <person name="Groth M."/>
            <person name="Platzer M."/>
        </authorList>
    </citation>
    <scope>NUCLEOTIDE SEQUENCE</scope>
    <source>
        <tissue evidence="1">Brain</tissue>
    </source>
</reference>
<protein>
    <submittedName>
        <fullName evidence="1">Uncharacterized protein</fullName>
    </submittedName>
</protein>
<gene>
    <name evidence="1" type="primary">BX510935.1</name>
</gene>